<evidence type="ECO:0000313" key="3">
    <source>
        <dbReference type="Proteomes" id="UP000008141"/>
    </source>
</evidence>
<dbReference type="KEGG" id="cvr:CHLNCDRAFT_134045"/>
<dbReference type="CDD" id="cd23659">
    <property type="entry name" value="USP_At3g01520-like"/>
    <property type="match status" value="1"/>
</dbReference>
<dbReference type="Proteomes" id="UP000008141">
    <property type="component" value="Unassembled WGS sequence"/>
</dbReference>
<organism evidence="3">
    <name type="scientific">Chlorella variabilis</name>
    <name type="common">Green alga</name>
    <dbReference type="NCBI Taxonomy" id="554065"/>
    <lineage>
        <taxon>Eukaryota</taxon>
        <taxon>Viridiplantae</taxon>
        <taxon>Chlorophyta</taxon>
        <taxon>core chlorophytes</taxon>
        <taxon>Trebouxiophyceae</taxon>
        <taxon>Chlorellales</taxon>
        <taxon>Chlorellaceae</taxon>
        <taxon>Chlorella clade</taxon>
        <taxon>Chlorella</taxon>
    </lineage>
</organism>
<dbReference type="eggNOG" id="ENOG502SC42">
    <property type="taxonomic scope" value="Eukaryota"/>
</dbReference>
<feature type="domain" description="UspA" evidence="1">
    <location>
        <begin position="13"/>
        <end position="173"/>
    </location>
</feature>
<name>E1ZEV6_CHLVA</name>
<dbReference type="PRINTS" id="PR01438">
    <property type="entry name" value="UNVRSLSTRESS"/>
</dbReference>
<dbReference type="SUPFAM" id="SSF52402">
    <property type="entry name" value="Adenine nucleotide alpha hydrolases-like"/>
    <property type="match status" value="1"/>
</dbReference>
<dbReference type="Gene3D" id="3.40.50.620">
    <property type="entry name" value="HUPs"/>
    <property type="match status" value="1"/>
</dbReference>
<sequence length="176" mass="18150">MGNAASAISGPSERVVVAVDDSAISADTVSWAARNLLQRGQEVHLVQVLDSTASSQADYNSGEGGVLPSGVKAEADATAMDSSRAFLAKLRDMLLSEAGVKPANVKIVPLPSNTATSGDVGRTISDYAAAHKADAVVVGSRGLGAFRRRFMGMLGLGSVSDYVAHHAPCTVFIHRA</sequence>
<dbReference type="InterPro" id="IPR006016">
    <property type="entry name" value="UspA"/>
</dbReference>
<dbReference type="OrthoDB" id="843225at2759"/>
<keyword evidence="3" id="KW-1185">Reference proteome</keyword>
<dbReference type="PANTHER" id="PTHR31964:SF113">
    <property type="entry name" value="USPA DOMAIN-CONTAINING PROTEIN"/>
    <property type="match status" value="1"/>
</dbReference>
<dbReference type="InterPro" id="IPR006015">
    <property type="entry name" value="Universal_stress_UspA"/>
</dbReference>
<accession>E1ZEV6</accession>
<dbReference type="OMA" id="HEHHHIK"/>
<dbReference type="STRING" id="554065.E1ZEV6"/>
<dbReference type="RefSeq" id="XP_005847827.1">
    <property type="nucleotide sequence ID" value="XM_005847765.1"/>
</dbReference>
<dbReference type="GeneID" id="17354912"/>
<dbReference type="InterPro" id="IPR014729">
    <property type="entry name" value="Rossmann-like_a/b/a_fold"/>
</dbReference>
<evidence type="ECO:0000313" key="2">
    <source>
        <dbReference type="EMBL" id="EFN55725.1"/>
    </source>
</evidence>
<evidence type="ECO:0000259" key="1">
    <source>
        <dbReference type="Pfam" id="PF00582"/>
    </source>
</evidence>
<dbReference type="PANTHER" id="PTHR31964">
    <property type="entry name" value="ADENINE NUCLEOTIDE ALPHA HYDROLASES-LIKE SUPERFAMILY PROTEIN"/>
    <property type="match status" value="1"/>
</dbReference>
<dbReference type="EMBL" id="GL433844">
    <property type="protein sequence ID" value="EFN55725.1"/>
    <property type="molecule type" value="Genomic_DNA"/>
</dbReference>
<gene>
    <name evidence="2" type="ORF">CHLNCDRAFT_134045</name>
</gene>
<dbReference type="AlphaFoldDB" id="E1ZEV6"/>
<protein>
    <recommendedName>
        <fullName evidence="1">UspA domain-containing protein</fullName>
    </recommendedName>
</protein>
<reference evidence="2 3" key="1">
    <citation type="journal article" date="2010" name="Plant Cell">
        <title>The Chlorella variabilis NC64A genome reveals adaptation to photosymbiosis, coevolution with viruses, and cryptic sex.</title>
        <authorList>
            <person name="Blanc G."/>
            <person name="Duncan G."/>
            <person name="Agarkova I."/>
            <person name="Borodovsky M."/>
            <person name="Gurnon J."/>
            <person name="Kuo A."/>
            <person name="Lindquist E."/>
            <person name="Lucas S."/>
            <person name="Pangilinan J."/>
            <person name="Polle J."/>
            <person name="Salamov A."/>
            <person name="Terry A."/>
            <person name="Yamada T."/>
            <person name="Dunigan D.D."/>
            <person name="Grigoriev I.V."/>
            <person name="Claverie J.M."/>
            <person name="Van Etten J.L."/>
        </authorList>
    </citation>
    <scope>NUCLEOTIDE SEQUENCE [LARGE SCALE GENOMIC DNA]</scope>
    <source>
        <strain evidence="2 3">NC64A</strain>
    </source>
</reference>
<dbReference type="Pfam" id="PF00582">
    <property type="entry name" value="Usp"/>
    <property type="match status" value="1"/>
</dbReference>
<dbReference type="InParanoid" id="E1ZEV6"/>
<proteinExistence type="predicted"/>